<sequence>MNLRWTDNRLPSAPAERPEEARLKSPPVRAAARSQPPPHLSFQCCLASRGFPRRGPEEGKGRPASCGEPSPALPSEACQHHVGEGSALGDTRTPCCLATATEGLHCVPWRREHAEQSRRGKCHV</sequence>
<protein>
    <submittedName>
        <fullName evidence="2">Uncharacterized protein</fullName>
    </submittedName>
</protein>
<keyword evidence="3" id="KW-1185">Reference proteome</keyword>
<proteinExistence type="predicted"/>
<gene>
    <name evidence="2" type="ORF">NDU88_001612</name>
</gene>
<accession>A0AAV7U6X8</accession>
<reference evidence="2" key="1">
    <citation type="journal article" date="2022" name="bioRxiv">
        <title>Sequencing and chromosome-scale assembly of the giantPleurodeles waltlgenome.</title>
        <authorList>
            <person name="Brown T."/>
            <person name="Elewa A."/>
            <person name="Iarovenko S."/>
            <person name="Subramanian E."/>
            <person name="Araus A.J."/>
            <person name="Petzold A."/>
            <person name="Susuki M."/>
            <person name="Suzuki K.-i.T."/>
            <person name="Hayashi T."/>
            <person name="Toyoda A."/>
            <person name="Oliveira C."/>
            <person name="Osipova E."/>
            <person name="Leigh N.D."/>
            <person name="Simon A."/>
            <person name="Yun M.H."/>
        </authorList>
    </citation>
    <scope>NUCLEOTIDE SEQUENCE</scope>
    <source>
        <strain evidence="2">20211129_DDA</strain>
        <tissue evidence="2">Liver</tissue>
    </source>
</reference>
<dbReference type="Proteomes" id="UP001066276">
    <property type="component" value="Chromosome 3_1"/>
</dbReference>
<name>A0AAV7U6X8_PLEWA</name>
<organism evidence="2 3">
    <name type="scientific">Pleurodeles waltl</name>
    <name type="common">Iberian ribbed newt</name>
    <dbReference type="NCBI Taxonomy" id="8319"/>
    <lineage>
        <taxon>Eukaryota</taxon>
        <taxon>Metazoa</taxon>
        <taxon>Chordata</taxon>
        <taxon>Craniata</taxon>
        <taxon>Vertebrata</taxon>
        <taxon>Euteleostomi</taxon>
        <taxon>Amphibia</taxon>
        <taxon>Batrachia</taxon>
        <taxon>Caudata</taxon>
        <taxon>Salamandroidea</taxon>
        <taxon>Salamandridae</taxon>
        <taxon>Pleurodelinae</taxon>
        <taxon>Pleurodeles</taxon>
    </lineage>
</organism>
<evidence type="ECO:0000313" key="3">
    <source>
        <dbReference type="Proteomes" id="UP001066276"/>
    </source>
</evidence>
<feature type="region of interest" description="Disordered" evidence="1">
    <location>
        <begin position="53"/>
        <end position="78"/>
    </location>
</feature>
<feature type="region of interest" description="Disordered" evidence="1">
    <location>
        <begin position="1"/>
        <end position="41"/>
    </location>
</feature>
<evidence type="ECO:0000256" key="1">
    <source>
        <dbReference type="SAM" id="MobiDB-lite"/>
    </source>
</evidence>
<dbReference type="EMBL" id="JANPWB010000005">
    <property type="protein sequence ID" value="KAJ1184810.1"/>
    <property type="molecule type" value="Genomic_DNA"/>
</dbReference>
<evidence type="ECO:0000313" key="2">
    <source>
        <dbReference type="EMBL" id="KAJ1184810.1"/>
    </source>
</evidence>
<dbReference type="AlphaFoldDB" id="A0AAV7U6X8"/>
<comment type="caution">
    <text evidence="2">The sequence shown here is derived from an EMBL/GenBank/DDBJ whole genome shotgun (WGS) entry which is preliminary data.</text>
</comment>